<accession>A0A139P8S4</accession>
<comment type="caution">
    <text evidence="1">The sequence shown here is derived from an EMBL/GenBank/DDBJ whole genome shotgun (WGS) entry which is preliminary data.</text>
</comment>
<reference evidence="1 2" key="1">
    <citation type="submission" date="2016-01" db="EMBL/GenBank/DDBJ databases">
        <title>Highly variable Streptococcus oralis are common among viridans streptococci isolated from primates.</title>
        <authorList>
            <person name="Denapaite D."/>
            <person name="Rieger M."/>
            <person name="Koendgen S."/>
            <person name="Brueckner R."/>
            <person name="Ochigava I."/>
            <person name="Kappeler P."/>
            <person name="Maetz-Rensing K."/>
            <person name="Leendertz F."/>
            <person name="Hakenbeck R."/>
        </authorList>
    </citation>
    <scope>NUCLEOTIDE SEQUENCE [LARGE SCALE GENOMIC DNA]</scope>
    <source>
        <strain evidence="1 2">DD16</strain>
    </source>
</reference>
<organism evidence="1 2">
    <name type="scientific">Streptococcus oralis</name>
    <dbReference type="NCBI Taxonomy" id="1303"/>
    <lineage>
        <taxon>Bacteria</taxon>
        <taxon>Bacillati</taxon>
        <taxon>Bacillota</taxon>
        <taxon>Bacilli</taxon>
        <taxon>Lactobacillales</taxon>
        <taxon>Streptococcaceae</taxon>
        <taxon>Streptococcus</taxon>
    </lineage>
</organism>
<gene>
    <name evidence="1" type="ORF">SORDD16_01773</name>
</gene>
<dbReference type="PATRIC" id="fig|1303.79.peg.2089"/>
<evidence type="ECO:0000313" key="2">
    <source>
        <dbReference type="Proteomes" id="UP000072653"/>
    </source>
</evidence>
<dbReference type="EMBL" id="LQOB01000310">
    <property type="protein sequence ID" value="KXT84645.1"/>
    <property type="molecule type" value="Genomic_DNA"/>
</dbReference>
<protein>
    <submittedName>
        <fullName evidence="1">Uncharacterized protein</fullName>
    </submittedName>
</protein>
<proteinExistence type="predicted"/>
<name>A0A139P8S4_STROR</name>
<evidence type="ECO:0000313" key="1">
    <source>
        <dbReference type="EMBL" id="KXT84645.1"/>
    </source>
</evidence>
<dbReference type="AlphaFoldDB" id="A0A139P8S4"/>
<dbReference type="Proteomes" id="UP000072653">
    <property type="component" value="Unassembled WGS sequence"/>
</dbReference>
<sequence>MATITEKALSETLLAMNHCLRKCLSSKTAFEALRDEL</sequence>